<accession>A0A397VC69</accession>
<reference evidence="3 4" key="1">
    <citation type="submission" date="2018-06" db="EMBL/GenBank/DDBJ databases">
        <title>Comparative genomics reveals the genomic features of Rhizophagus irregularis, R. cerebriforme, R. diaphanum and Gigaspora rosea, and their symbiotic lifestyle signature.</title>
        <authorList>
            <person name="Morin E."/>
            <person name="San Clemente H."/>
            <person name="Chen E.C.H."/>
            <person name="De La Providencia I."/>
            <person name="Hainaut M."/>
            <person name="Kuo A."/>
            <person name="Kohler A."/>
            <person name="Murat C."/>
            <person name="Tang N."/>
            <person name="Roy S."/>
            <person name="Loubradou J."/>
            <person name="Henrissat B."/>
            <person name="Grigoriev I.V."/>
            <person name="Corradi N."/>
            <person name="Roux C."/>
            <person name="Martin F.M."/>
        </authorList>
    </citation>
    <scope>NUCLEOTIDE SEQUENCE [LARGE SCALE GENOMIC DNA]</scope>
    <source>
        <strain evidence="3 4">DAOM 194757</strain>
    </source>
</reference>
<evidence type="ECO:0000256" key="1">
    <source>
        <dbReference type="SAM" id="MobiDB-lite"/>
    </source>
</evidence>
<dbReference type="OrthoDB" id="2438462at2759"/>
<name>A0A397VC69_9GLOM</name>
<keyword evidence="4" id="KW-1185">Reference proteome</keyword>
<feature type="compositionally biased region" description="Polar residues" evidence="1">
    <location>
        <begin position="454"/>
        <end position="463"/>
    </location>
</feature>
<evidence type="ECO:0000313" key="4">
    <source>
        <dbReference type="Proteomes" id="UP000266673"/>
    </source>
</evidence>
<organism evidence="3 4">
    <name type="scientific">Gigaspora rosea</name>
    <dbReference type="NCBI Taxonomy" id="44941"/>
    <lineage>
        <taxon>Eukaryota</taxon>
        <taxon>Fungi</taxon>
        <taxon>Fungi incertae sedis</taxon>
        <taxon>Mucoromycota</taxon>
        <taxon>Glomeromycotina</taxon>
        <taxon>Glomeromycetes</taxon>
        <taxon>Diversisporales</taxon>
        <taxon>Gigasporaceae</taxon>
        <taxon>Gigaspora</taxon>
    </lineage>
</organism>
<dbReference type="AlphaFoldDB" id="A0A397VC69"/>
<proteinExistence type="predicted"/>
<keyword evidence="2" id="KW-0472">Membrane</keyword>
<feature type="region of interest" description="Disordered" evidence="1">
    <location>
        <begin position="416"/>
        <end position="463"/>
    </location>
</feature>
<evidence type="ECO:0000313" key="3">
    <source>
        <dbReference type="EMBL" id="RIB19308.1"/>
    </source>
</evidence>
<dbReference type="EMBL" id="QKWP01000482">
    <property type="protein sequence ID" value="RIB19308.1"/>
    <property type="molecule type" value="Genomic_DNA"/>
</dbReference>
<feature type="region of interest" description="Disordered" evidence="1">
    <location>
        <begin position="1"/>
        <end position="23"/>
    </location>
</feature>
<dbReference type="Proteomes" id="UP000266673">
    <property type="component" value="Unassembled WGS sequence"/>
</dbReference>
<keyword evidence="2" id="KW-0812">Transmembrane</keyword>
<evidence type="ECO:0000256" key="2">
    <source>
        <dbReference type="SAM" id="Phobius"/>
    </source>
</evidence>
<gene>
    <name evidence="3" type="ORF">C2G38_2083433</name>
</gene>
<sequence length="463" mass="51189">MSNSTTNTTNTTNTTTNTTNATNTTTNITNLVGSCGVNIICDISNSSCYLPQSGPICSDLTNSGGYKWRLNSTVFPPIEYLGNQIGRRGGPCESFDYSSWSKSNQTWLLEYLRHYWVPNNDGTISYNNNTLPPGSFINPLDYIGSCSYLDTIFCSKQTQTCVVKSRSPNTCTSSNQCIDFACGNMTIVNNITDALTNMTYNCVDDRTILGILTVNQTRPWNVISTRQNFPNSPNLDNDRTNGGYSGQAIAVIVVIVVILLLISIGCCIKRFNSSVSTDLNSNTRNLGGRVRRNGSILGGGALTRENSIRTLPPYTEMAEEPTEPTDQQGVMTMLTRYFFPPGELPPPYDSIRPNETRPEDIRRLSTLNYINEGQEDPNEPIINTNSEEMNTNVATLDEVRDGVTFEELSITEPLSRRSTITRHEGSSTNPLVLPEVRNTDSPSFENEQADETAKLNTQLEIDK</sequence>
<protein>
    <submittedName>
        <fullName evidence="3">Uncharacterized protein</fullName>
    </submittedName>
</protein>
<keyword evidence="2" id="KW-1133">Transmembrane helix</keyword>
<feature type="transmembrane region" description="Helical" evidence="2">
    <location>
        <begin position="248"/>
        <end position="268"/>
    </location>
</feature>
<comment type="caution">
    <text evidence="3">The sequence shown here is derived from an EMBL/GenBank/DDBJ whole genome shotgun (WGS) entry which is preliminary data.</text>
</comment>